<accession>A0AAV6U1B0</accession>
<evidence type="ECO:0000313" key="2">
    <source>
        <dbReference type="Proteomes" id="UP000827092"/>
    </source>
</evidence>
<keyword evidence="2" id="KW-1185">Reference proteome</keyword>
<dbReference type="Proteomes" id="UP000827092">
    <property type="component" value="Unassembled WGS sequence"/>
</dbReference>
<dbReference type="AlphaFoldDB" id="A0AAV6U1B0"/>
<sequence length="67" mass="7805">MHHRNYVHQEFIEHASTNSETSVQRDIGSAIHRFSDTSVQRDIGSSTRRRISKIQVYLKPSMHEVVL</sequence>
<dbReference type="EMBL" id="JAFNEN010000779">
    <property type="protein sequence ID" value="KAG8177436.1"/>
    <property type="molecule type" value="Genomic_DNA"/>
</dbReference>
<evidence type="ECO:0000313" key="1">
    <source>
        <dbReference type="EMBL" id="KAG8177436.1"/>
    </source>
</evidence>
<protein>
    <submittedName>
        <fullName evidence="1">Uncharacterized protein</fullName>
    </submittedName>
</protein>
<name>A0AAV6U1B0_9ARAC</name>
<comment type="caution">
    <text evidence="1">The sequence shown here is derived from an EMBL/GenBank/DDBJ whole genome shotgun (WGS) entry which is preliminary data.</text>
</comment>
<gene>
    <name evidence="1" type="ORF">JTE90_026221</name>
</gene>
<proteinExistence type="predicted"/>
<organism evidence="1 2">
    <name type="scientific">Oedothorax gibbosus</name>
    <dbReference type="NCBI Taxonomy" id="931172"/>
    <lineage>
        <taxon>Eukaryota</taxon>
        <taxon>Metazoa</taxon>
        <taxon>Ecdysozoa</taxon>
        <taxon>Arthropoda</taxon>
        <taxon>Chelicerata</taxon>
        <taxon>Arachnida</taxon>
        <taxon>Araneae</taxon>
        <taxon>Araneomorphae</taxon>
        <taxon>Entelegynae</taxon>
        <taxon>Araneoidea</taxon>
        <taxon>Linyphiidae</taxon>
        <taxon>Erigoninae</taxon>
        <taxon>Oedothorax</taxon>
    </lineage>
</organism>
<reference evidence="1 2" key="1">
    <citation type="journal article" date="2022" name="Nat. Ecol. Evol.">
        <title>A masculinizing supergene underlies an exaggerated male reproductive morph in a spider.</title>
        <authorList>
            <person name="Hendrickx F."/>
            <person name="De Corte Z."/>
            <person name="Sonet G."/>
            <person name="Van Belleghem S.M."/>
            <person name="Kostlbacher S."/>
            <person name="Vangestel C."/>
        </authorList>
    </citation>
    <scope>NUCLEOTIDE SEQUENCE [LARGE SCALE GENOMIC DNA]</scope>
    <source>
        <strain evidence="1">W744_W776</strain>
    </source>
</reference>